<proteinExistence type="predicted"/>
<dbReference type="HOGENOM" id="CLU_3396810_0_0_6"/>
<name>Q2SD97_HAHCH</name>
<dbReference type="KEGG" id="hch:HCH_04678"/>
<gene>
    <name evidence="1" type="ordered locus">HCH_04678</name>
</gene>
<accession>Q2SD97</accession>
<protein>
    <submittedName>
        <fullName evidence="1">Uncharacterized protein</fullName>
    </submittedName>
</protein>
<organism evidence="1 2">
    <name type="scientific">Hahella chejuensis (strain KCTC 2396)</name>
    <dbReference type="NCBI Taxonomy" id="349521"/>
    <lineage>
        <taxon>Bacteria</taxon>
        <taxon>Pseudomonadati</taxon>
        <taxon>Pseudomonadota</taxon>
        <taxon>Gammaproteobacteria</taxon>
        <taxon>Oceanospirillales</taxon>
        <taxon>Hahellaceae</taxon>
        <taxon>Hahella</taxon>
    </lineage>
</organism>
<sequence>MIGLNVDTEMAGAHVDIEVGVIRLVGSQIHH</sequence>
<evidence type="ECO:0000313" key="2">
    <source>
        <dbReference type="Proteomes" id="UP000000238"/>
    </source>
</evidence>
<dbReference type="EMBL" id="CP000155">
    <property type="protein sequence ID" value="ABC31377.1"/>
    <property type="molecule type" value="Genomic_DNA"/>
</dbReference>
<reference evidence="1 2" key="1">
    <citation type="journal article" date="2005" name="Nucleic Acids Res.">
        <title>Genomic blueprint of Hahella chejuensis, a marine microbe producing an algicidal agent.</title>
        <authorList>
            <person name="Jeong H."/>
            <person name="Yim J.H."/>
            <person name="Lee C."/>
            <person name="Choi S.-H."/>
            <person name="Park Y.K."/>
            <person name="Yoon S.H."/>
            <person name="Hur C.-G."/>
            <person name="Kang H.-Y."/>
            <person name="Kim D."/>
            <person name="Lee H.H."/>
            <person name="Park K.H."/>
            <person name="Park S.-H."/>
            <person name="Park H.-S."/>
            <person name="Lee H.K."/>
            <person name="Oh T.K."/>
            <person name="Kim J.F."/>
        </authorList>
    </citation>
    <scope>NUCLEOTIDE SEQUENCE [LARGE SCALE GENOMIC DNA]</scope>
    <source>
        <strain evidence="1 2">KCTC 2396</strain>
    </source>
</reference>
<keyword evidence="2" id="KW-1185">Reference proteome</keyword>
<dbReference type="Proteomes" id="UP000000238">
    <property type="component" value="Chromosome"/>
</dbReference>
<dbReference type="AlphaFoldDB" id="Q2SD97"/>
<evidence type="ECO:0000313" key="1">
    <source>
        <dbReference type="EMBL" id="ABC31377.1"/>
    </source>
</evidence>